<dbReference type="PATRIC" id="fig|1423776.4.peg.1204"/>
<dbReference type="SUPFAM" id="SSF55594">
    <property type="entry name" value="HPr-like"/>
    <property type="match status" value="1"/>
</dbReference>
<dbReference type="AlphaFoldDB" id="A0A0R1LQY0"/>
<comment type="caution">
    <text evidence="2">The sequence shown here is derived from an EMBL/GenBank/DDBJ whole genome shotgun (WGS) entry which is preliminary data.</text>
</comment>
<dbReference type="PROSITE" id="PS51350">
    <property type="entry name" value="PTS_HPR_DOM"/>
    <property type="match status" value="1"/>
</dbReference>
<dbReference type="EMBL" id="AZEE01000028">
    <property type="protein sequence ID" value="KRK98214.1"/>
    <property type="molecule type" value="Genomic_DNA"/>
</dbReference>
<reference evidence="2 3" key="1">
    <citation type="journal article" date="2015" name="Genome Announc.">
        <title>Expanding the biotechnology potential of lactobacilli through comparative genomics of 213 strains and associated genera.</title>
        <authorList>
            <person name="Sun Z."/>
            <person name="Harris H.M."/>
            <person name="McCann A."/>
            <person name="Guo C."/>
            <person name="Argimon S."/>
            <person name="Zhang W."/>
            <person name="Yang X."/>
            <person name="Jeffery I.B."/>
            <person name="Cooney J.C."/>
            <person name="Kagawa T.F."/>
            <person name="Liu W."/>
            <person name="Song Y."/>
            <person name="Salvetti E."/>
            <person name="Wrobel A."/>
            <person name="Rasinkangas P."/>
            <person name="Parkhill J."/>
            <person name="Rea M.C."/>
            <person name="O'Sullivan O."/>
            <person name="Ritari J."/>
            <person name="Douillard F.P."/>
            <person name="Paul Ross R."/>
            <person name="Yang R."/>
            <person name="Briner A.E."/>
            <person name="Felis G.E."/>
            <person name="de Vos W.M."/>
            <person name="Barrangou R."/>
            <person name="Klaenhammer T.R."/>
            <person name="Caufield P.W."/>
            <person name="Cui Y."/>
            <person name="Zhang H."/>
            <person name="O'Toole P.W."/>
        </authorList>
    </citation>
    <scope>NUCLEOTIDE SEQUENCE [LARGE SCALE GENOMIC DNA]</scope>
    <source>
        <strain evidence="2 3">DSM 19909</strain>
    </source>
</reference>
<protein>
    <recommendedName>
        <fullName evidence="1">HPr domain-containing protein</fullName>
    </recommendedName>
</protein>
<accession>A0A0R1LQY0</accession>
<feature type="domain" description="HPr" evidence="1">
    <location>
        <begin position="4"/>
        <end position="90"/>
    </location>
</feature>
<gene>
    <name evidence="2" type="ORF">FD04_GL001193</name>
</gene>
<dbReference type="Pfam" id="PF00381">
    <property type="entry name" value="PTS-HPr"/>
    <property type="match status" value="1"/>
</dbReference>
<dbReference type="Proteomes" id="UP000051160">
    <property type="component" value="Unassembled WGS sequence"/>
</dbReference>
<evidence type="ECO:0000313" key="2">
    <source>
        <dbReference type="EMBL" id="KRK98214.1"/>
    </source>
</evidence>
<sequence>MFDLESTTVKVIAAGGLTGDAVNQLTNELSKYKFKIMLKYQGTTTIANSSLGVMSLGVPEGATISISVDGTADQLNEVVTSLVDNGFVATD</sequence>
<organism evidence="2 3">
    <name type="scientific">Secundilactobacillus odoratitofui DSM 19909 = JCM 15043</name>
    <dbReference type="NCBI Taxonomy" id="1423776"/>
    <lineage>
        <taxon>Bacteria</taxon>
        <taxon>Bacillati</taxon>
        <taxon>Bacillota</taxon>
        <taxon>Bacilli</taxon>
        <taxon>Lactobacillales</taxon>
        <taxon>Lactobacillaceae</taxon>
        <taxon>Secundilactobacillus</taxon>
    </lineage>
</organism>
<proteinExistence type="predicted"/>
<name>A0A0R1LQY0_9LACO</name>
<dbReference type="InterPro" id="IPR000032">
    <property type="entry name" value="HPr-like"/>
</dbReference>
<dbReference type="PRINTS" id="PR00107">
    <property type="entry name" value="PHOSPHOCPHPR"/>
</dbReference>
<evidence type="ECO:0000313" key="3">
    <source>
        <dbReference type="Proteomes" id="UP000051160"/>
    </source>
</evidence>
<dbReference type="InterPro" id="IPR035895">
    <property type="entry name" value="HPr-like_sf"/>
</dbReference>
<keyword evidence="3" id="KW-1185">Reference proteome</keyword>
<dbReference type="STRING" id="1423776.FD04_GL001193"/>
<evidence type="ECO:0000259" key="1">
    <source>
        <dbReference type="PROSITE" id="PS51350"/>
    </source>
</evidence>
<dbReference type="Gene3D" id="3.30.1340.10">
    <property type="entry name" value="HPr-like"/>
    <property type="match status" value="1"/>
</dbReference>